<dbReference type="InterPro" id="IPR051156">
    <property type="entry name" value="Mito/Outer_Membr_Metalloprot"/>
</dbReference>
<dbReference type="AlphaFoldDB" id="A0A6H1ZXG5"/>
<reference evidence="1" key="1">
    <citation type="submission" date="2020-03" db="EMBL/GenBank/DDBJ databases">
        <title>The deep terrestrial virosphere.</title>
        <authorList>
            <person name="Holmfeldt K."/>
            <person name="Nilsson E."/>
            <person name="Simone D."/>
            <person name="Lopez-Fernandez M."/>
            <person name="Wu X."/>
            <person name="de Brujin I."/>
            <person name="Lundin D."/>
            <person name="Andersson A."/>
            <person name="Bertilsson S."/>
            <person name="Dopson M."/>
        </authorList>
    </citation>
    <scope>NUCLEOTIDE SEQUENCE</scope>
    <source>
        <strain evidence="2">MM415A02068</strain>
        <strain evidence="1">TM448A02356</strain>
    </source>
</reference>
<proteinExistence type="predicted"/>
<dbReference type="PANTHER" id="PTHR22726:SF1">
    <property type="entry name" value="METALLOENDOPEPTIDASE OMA1, MITOCHONDRIAL"/>
    <property type="match status" value="1"/>
</dbReference>
<organism evidence="1">
    <name type="scientific">viral metagenome</name>
    <dbReference type="NCBI Taxonomy" id="1070528"/>
    <lineage>
        <taxon>unclassified sequences</taxon>
        <taxon>metagenomes</taxon>
        <taxon>organismal metagenomes</taxon>
    </lineage>
</organism>
<protein>
    <submittedName>
        <fullName evidence="1">Putative peptidase</fullName>
    </submittedName>
</protein>
<dbReference type="GO" id="GO:0004222">
    <property type="term" value="F:metalloendopeptidase activity"/>
    <property type="evidence" value="ECO:0007669"/>
    <property type="project" value="TreeGrafter"/>
</dbReference>
<dbReference type="PANTHER" id="PTHR22726">
    <property type="entry name" value="METALLOENDOPEPTIDASE OMA1"/>
    <property type="match status" value="1"/>
</dbReference>
<evidence type="ECO:0000313" key="2">
    <source>
        <dbReference type="EMBL" id="QJA74263.1"/>
    </source>
</evidence>
<dbReference type="EMBL" id="MT142085">
    <property type="protein sequence ID" value="QJA74263.1"/>
    <property type="molecule type" value="Genomic_DNA"/>
</dbReference>
<dbReference type="GO" id="GO:0051603">
    <property type="term" value="P:proteolysis involved in protein catabolic process"/>
    <property type="evidence" value="ECO:0007669"/>
    <property type="project" value="TreeGrafter"/>
</dbReference>
<sequence>MKRLENMTKKISIFLLLFFLLGCVATQKVEGPIKWIWVLTPSETMQAEHHGSQLANKDGSSEWVLSDYVKNIVDARKKIGAISGVETDLGFVDSETPTAYFFVYKNRPVVAFAISFLRALGTDKSAIAVVLAHEYAHVKLSHHAVTKDKNISDPLNALILAALESRDQERAADELGLKWAIEAGFDPCGLIRAVWLSGDESQKTSPLSPYPSAFERIGKINELSVKTRGKPCAGF</sequence>
<dbReference type="Gene3D" id="3.30.2010.10">
    <property type="entry name" value="Metalloproteases ('zincins'), catalytic domain"/>
    <property type="match status" value="1"/>
</dbReference>
<dbReference type="EMBL" id="MT144297">
    <property type="protein sequence ID" value="QJA51900.1"/>
    <property type="molecule type" value="Genomic_DNA"/>
</dbReference>
<name>A0A6H1ZXG5_9ZZZZ</name>
<gene>
    <name evidence="2" type="ORF">MM415A02068_0015</name>
    <name evidence="1" type="ORF">TM448A02356_0004</name>
</gene>
<dbReference type="GO" id="GO:0016020">
    <property type="term" value="C:membrane"/>
    <property type="evidence" value="ECO:0007669"/>
    <property type="project" value="TreeGrafter"/>
</dbReference>
<accession>A0A6H1ZXG5</accession>
<evidence type="ECO:0000313" key="1">
    <source>
        <dbReference type="EMBL" id="QJA51900.1"/>
    </source>
</evidence>
<dbReference type="PROSITE" id="PS51257">
    <property type="entry name" value="PROKAR_LIPOPROTEIN"/>
    <property type="match status" value="1"/>
</dbReference>